<dbReference type="AlphaFoldDB" id="A0A5J4YRP7"/>
<proteinExistence type="predicted"/>
<accession>A0A5J4YRP7</accession>
<dbReference type="Proteomes" id="UP000324585">
    <property type="component" value="Unassembled WGS sequence"/>
</dbReference>
<gene>
    <name evidence="2" type="ORF">FVE85_8849</name>
</gene>
<name>A0A5J4YRP7_PORPP</name>
<evidence type="ECO:0000313" key="2">
    <source>
        <dbReference type="EMBL" id="KAA8493404.1"/>
    </source>
</evidence>
<dbReference type="EMBL" id="VRMN01000007">
    <property type="protein sequence ID" value="KAA8493404.1"/>
    <property type="molecule type" value="Genomic_DNA"/>
</dbReference>
<comment type="caution">
    <text evidence="2">The sequence shown here is derived from an EMBL/GenBank/DDBJ whole genome shotgun (WGS) entry which is preliminary data.</text>
</comment>
<protein>
    <submittedName>
        <fullName evidence="2">Uncharacterized protein</fullName>
    </submittedName>
</protein>
<keyword evidence="3" id="KW-1185">Reference proteome</keyword>
<evidence type="ECO:0000256" key="1">
    <source>
        <dbReference type="SAM" id="MobiDB-lite"/>
    </source>
</evidence>
<sequence length="99" mass="11494">MAHAYPAKELGHDVGVDSWESDWMRQREERRLYEMMQSVARVRGGSVDEGGMPPSEQRHETNGVLLPRNEQREQPEMIPAEMDNGMFKPPEEYLHANQQ</sequence>
<feature type="region of interest" description="Disordered" evidence="1">
    <location>
        <begin position="44"/>
        <end position="74"/>
    </location>
</feature>
<reference evidence="3" key="1">
    <citation type="journal article" date="2019" name="Nat. Commun.">
        <title>Expansion of phycobilisome linker gene families in mesophilic red algae.</title>
        <authorList>
            <person name="Lee J."/>
            <person name="Kim D."/>
            <person name="Bhattacharya D."/>
            <person name="Yoon H.S."/>
        </authorList>
    </citation>
    <scope>NUCLEOTIDE SEQUENCE [LARGE SCALE GENOMIC DNA]</scope>
    <source>
        <strain evidence="3">CCMP 1328</strain>
    </source>
</reference>
<organism evidence="2 3">
    <name type="scientific">Porphyridium purpureum</name>
    <name type="common">Red alga</name>
    <name type="synonym">Porphyridium cruentum</name>
    <dbReference type="NCBI Taxonomy" id="35688"/>
    <lineage>
        <taxon>Eukaryota</taxon>
        <taxon>Rhodophyta</taxon>
        <taxon>Bangiophyceae</taxon>
        <taxon>Porphyridiales</taxon>
        <taxon>Porphyridiaceae</taxon>
        <taxon>Porphyridium</taxon>
    </lineage>
</organism>
<evidence type="ECO:0000313" key="3">
    <source>
        <dbReference type="Proteomes" id="UP000324585"/>
    </source>
</evidence>